<gene>
    <name evidence="1" type="ORF">BRAA08T32425Z</name>
</gene>
<name>A0A3P6BJM8_BRACM</name>
<organism evidence="1">
    <name type="scientific">Brassica campestris</name>
    <name type="common">Field mustard</name>
    <dbReference type="NCBI Taxonomy" id="3711"/>
    <lineage>
        <taxon>Eukaryota</taxon>
        <taxon>Viridiplantae</taxon>
        <taxon>Streptophyta</taxon>
        <taxon>Embryophyta</taxon>
        <taxon>Tracheophyta</taxon>
        <taxon>Spermatophyta</taxon>
        <taxon>Magnoliopsida</taxon>
        <taxon>eudicotyledons</taxon>
        <taxon>Gunneridae</taxon>
        <taxon>Pentapetalae</taxon>
        <taxon>rosids</taxon>
        <taxon>malvids</taxon>
        <taxon>Brassicales</taxon>
        <taxon>Brassicaceae</taxon>
        <taxon>Brassiceae</taxon>
        <taxon>Brassica</taxon>
    </lineage>
</organism>
<reference evidence="1" key="1">
    <citation type="submission" date="2018-11" db="EMBL/GenBank/DDBJ databases">
        <authorList>
            <consortium name="Genoscope - CEA"/>
            <person name="William W."/>
        </authorList>
    </citation>
    <scope>NUCLEOTIDE SEQUENCE</scope>
</reference>
<dbReference type="EMBL" id="LR031575">
    <property type="protein sequence ID" value="VDD02948.1"/>
    <property type="molecule type" value="Genomic_DNA"/>
</dbReference>
<sequence length="67" mass="7784">MLLCSAAGLWPSVLFRTSSRISQIPRRSSSSTSKRSRLIFRCTVWQWKTDIVFGVFAIFFRLEITKL</sequence>
<protein>
    <submittedName>
        <fullName evidence="1">Uncharacterized protein</fullName>
    </submittedName>
</protein>
<dbReference type="AlphaFoldDB" id="A0A3P6BJM8"/>
<accession>A0A3P6BJM8</accession>
<evidence type="ECO:0000313" key="1">
    <source>
        <dbReference type="EMBL" id="VDD02948.1"/>
    </source>
</evidence>
<proteinExistence type="predicted"/>